<sequence>MLMPKKVKHRKWHKGRSRKRLVETRGTTVAYGTYGIQALESAWLDSKQIEAGRRAITRALKREGMVWIRVFPDKPITKKAAEVGMGKGKGAVDHYAFPVRPGRVIFEVGGGITEEHARAALRSASFKMPFRTRIISKV</sequence>
<dbReference type="GO" id="GO:0000049">
    <property type="term" value="F:tRNA binding"/>
    <property type="evidence" value="ECO:0007669"/>
    <property type="project" value="UniProtKB-KW"/>
</dbReference>
<dbReference type="InterPro" id="IPR047873">
    <property type="entry name" value="Ribosomal_uL16"/>
</dbReference>
<comment type="function">
    <text evidence="6 8">Binds 23S rRNA and is also seen to make contacts with the A and possibly P site tRNAs.</text>
</comment>
<dbReference type="NCBIfam" id="TIGR01164">
    <property type="entry name" value="rplP_bact"/>
    <property type="match status" value="1"/>
</dbReference>
<comment type="subunit">
    <text evidence="6 8">Part of the 50S ribosomal subunit.</text>
</comment>
<dbReference type="PRINTS" id="PR00060">
    <property type="entry name" value="RIBOSOMALL16"/>
</dbReference>
<dbReference type="EMBL" id="KT007082">
    <property type="protein sequence ID" value="AKQ05587.1"/>
    <property type="molecule type" value="Genomic_DNA"/>
</dbReference>
<dbReference type="FunFam" id="3.90.1170.10:FF:000001">
    <property type="entry name" value="50S ribosomal protein L16"/>
    <property type="match status" value="1"/>
</dbReference>
<evidence type="ECO:0000313" key="9">
    <source>
        <dbReference type="EMBL" id="AKQ05587.1"/>
    </source>
</evidence>
<reference evidence="9" key="1">
    <citation type="journal article" date="2015" name="ISME J.">
        <title>Aquifer environment selects for microbial species cohorts in sediment and groundwater.</title>
        <authorList>
            <person name="Hug L.A."/>
            <person name="Thomas B.C."/>
            <person name="Brown C.T."/>
            <person name="Frischkorn K.R."/>
            <person name="Williams K.H."/>
            <person name="Tringe S.G."/>
            <person name="Banfield J.F."/>
        </authorList>
    </citation>
    <scope>NUCLEOTIDE SEQUENCE</scope>
</reference>
<name>A0A0H4TFZ1_9BACT</name>
<protein>
    <recommendedName>
        <fullName evidence="5 6">Large ribosomal subunit protein uL16</fullName>
    </recommendedName>
</protein>
<evidence type="ECO:0000256" key="7">
    <source>
        <dbReference type="RuleBase" id="RU004413"/>
    </source>
</evidence>
<evidence type="ECO:0000256" key="5">
    <source>
        <dbReference type="ARBA" id="ARBA00035198"/>
    </source>
</evidence>
<evidence type="ECO:0000256" key="2">
    <source>
        <dbReference type="ARBA" id="ARBA00022555"/>
    </source>
</evidence>
<evidence type="ECO:0000256" key="1">
    <source>
        <dbReference type="ARBA" id="ARBA00008931"/>
    </source>
</evidence>
<dbReference type="Pfam" id="PF00252">
    <property type="entry name" value="Ribosomal_L16"/>
    <property type="match status" value="1"/>
</dbReference>
<evidence type="ECO:0000256" key="8">
    <source>
        <dbReference type="RuleBase" id="RU004414"/>
    </source>
</evidence>
<evidence type="ECO:0000256" key="6">
    <source>
        <dbReference type="HAMAP-Rule" id="MF_01342"/>
    </source>
</evidence>
<dbReference type="GO" id="GO:0003735">
    <property type="term" value="F:structural constituent of ribosome"/>
    <property type="evidence" value="ECO:0007669"/>
    <property type="project" value="InterPro"/>
</dbReference>
<evidence type="ECO:0000256" key="3">
    <source>
        <dbReference type="ARBA" id="ARBA00022980"/>
    </source>
</evidence>
<dbReference type="GO" id="GO:0005840">
    <property type="term" value="C:ribosome"/>
    <property type="evidence" value="ECO:0007669"/>
    <property type="project" value="UniProtKB-KW"/>
</dbReference>
<keyword evidence="3 6" id="KW-0689">Ribosomal protein</keyword>
<organism evidence="9">
    <name type="scientific">uncultured Parcubacteria bacterium Rifle_16ft_4_minimus_23790</name>
    <dbReference type="NCBI Taxonomy" id="1665136"/>
    <lineage>
        <taxon>Bacteria</taxon>
        <taxon>Candidatus Parcubacteria</taxon>
        <taxon>environmental samples</taxon>
    </lineage>
</organism>
<dbReference type="Gene3D" id="3.90.1170.10">
    <property type="entry name" value="Ribosomal protein L10e/L16"/>
    <property type="match status" value="1"/>
</dbReference>
<dbReference type="GO" id="GO:0019843">
    <property type="term" value="F:rRNA binding"/>
    <property type="evidence" value="ECO:0007669"/>
    <property type="project" value="UniProtKB-UniRule"/>
</dbReference>
<dbReference type="InterPro" id="IPR016180">
    <property type="entry name" value="Ribosomal_uL16_dom"/>
</dbReference>
<dbReference type="AlphaFoldDB" id="A0A0H4TFZ1"/>
<dbReference type="InterPro" id="IPR036920">
    <property type="entry name" value="Ribosomal_uL16_sf"/>
</dbReference>
<dbReference type="GO" id="GO:1990904">
    <property type="term" value="C:ribonucleoprotein complex"/>
    <property type="evidence" value="ECO:0007669"/>
    <property type="project" value="UniProtKB-KW"/>
</dbReference>
<keyword evidence="2 6" id="KW-0820">tRNA-binding</keyword>
<dbReference type="PANTHER" id="PTHR12220:SF13">
    <property type="entry name" value="LARGE RIBOSOMAL SUBUNIT PROTEIN UL16M"/>
    <property type="match status" value="1"/>
</dbReference>
<dbReference type="PANTHER" id="PTHR12220">
    <property type="entry name" value="50S/60S RIBOSOMAL PROTEIN L16"/>
    <property type="match status" value="1"/>
</dbReference>
<comment type="similarity">
    <text evidence="1 6 7">Belongs to the universal ribosomal protein uL16 family.</text>
</comment>
<dbReference type="SUPFAM" id="SSF54686">
    <property type="entry name" value="Ribosomal protein L16p/L10e"/>
    <property type="match status" value="1"/>
</dbReference>
<keyword evidence="4 6" id="KW-0687">Ribonucleoprotein</keyword>
<dbReference type="InterPro" id="IPR000114">
    <property type="entry name" value="Ribosomal_uL16_bact-type"/>
</dbReference>
<dbReference type="HAMAP" id="MF_01342">
    <property type="entry name" value="Ribosomal_uL16"/>
    <property type="match status" value="1"/>
</dbReference>
<keyword evidence="6 8" id="KW-0699">rRNA-binding</keyword>
<dbReference type="CDD" id="cd01433">
    <property type="entry name" value="Ribosomal_L16_L10e"/>
    <property type="match status" value="1"/>
</dbReference>
<evidence type="ECO:0000256" key="4">
    <source>
        <dbReference type="ARBA" id="ARBA00023274"/>
    </source>
</evidence>
<gene>
    <name evidence="6" type="primary">rplP</name>
</gene>
<dbReference type="GO" id="GO:0006412">
    <property type="term" value="P:translation"/>
    <property type="evidence" value="ECO:0007669"/>
    <property type="project" value="UniProtKB-UniRule"/>
</dbReference>
<proteinExistence type="inferred from homology"/>
<keyword evidence="6 8" id="KW-0694">RNA-binding</keyword>
<accession>A0A0H4TFZ1</accession>